<dbReference type="GO" id="GO:0006508">
    <property type="term" value="P:proteolysis"/>
    <property type="evidence" value="ECO:0007669"/>
    <property type="project" value="UniProtKB-KW"/>
</dbReference>
<keyword evidence="4 6" id="KW-0720">Serine protease</keyword>
<dbReference type="InterPro" id="IPR022398">
    <property type="entry name" value="Peptidase_S8_His-AS"/>
</dbReference>
<gene>
    <name evidence="9" type="ORF">BJP51_12920</name>
</gene>
<comment type="similarity">
    <text evidence="1 6 7">Belongs to the peptidase S8 family.</text>
</comment>
<proteinExistence type="inferred from homology"/>
<dbReference type="AlphaFoldDB" id="A0A1R0XDW7"/>
<dbReference type="PROSITE" id="PS51892">
    <property type="entry name" value="SUBTILASE"/>
    <property type="match status" value="1"/>
</dbReference>
<evidence type="ECO:0000256" key="5">
    <source>
        <dbReference type="PIRSR" id="PIRSR615500-1"/>
    </source>
</evidence>
<evidence type="ECO:0000256" key="3">
    <source>
        <dbReference type="ARBA" id="ARBA00022801"/>
    </source>
</evidence>
<sequence>MNGQKWLEQYHSKMHHSLRKRVQRSYLPAHKANSIPVIIKFKQKITTAQLHSLQNHLKSHDLPIRHHLHLLNSISSKVSKNCLNRMCRWDGIEKIYLDQVKKTSLNIATPSIGSTAAQKKKRLTGKGINIAILDTGVYRHPDLFRPVNRIVAFKDFINHRKQPYDDNGHGTHIAGDAAGNGWMSKGKYKSPAPEAGIVGVKVLDKNGDGYDSTIIKGIEWCIANRRRLNLRILSMSFGGKVNLPCSDDPLCQAVEKAIKAGLNVVIAAGNSGPGRSTIESPGISPSAITVGAVDDRRTLTQADDRITWFSSRGPAPGGRKKPDLVAPGETIISLRAPRSKLDRELPYLRIAKDYFVLSGTSVSTPIVSGVIAQLLQRNPSLTPKQVKSTLKKNTFRLKLSPNTAGCGEINARFLS</sequence>
<feature type="active site" description="Charge relay system" evidence="5 6">
    <location>
        <position position="169"/>
    </location>
</feature>
<dbReference type="GO" id="GO:0004252">
    <property type="term" value="F:serine-type endopeptidase activity"/>
    <property type="evidence" value="ECO:0007669"/>
    <property type="project" value="UniProtKB-UniRule"/>
</dbReference>
<dbReference type="InterPro" id="IPR023828">
    <property type="entry name" value="Peptidase_S8_Ser-AS"/>
</dbReference>
<reference evidence="9 10" key="1">
    <citation type="submission" date="2016-10" db="EMBL/GenBank/DDBJ databases">
        <title>Paenibacillus species isolates.</title>
        <authorList>
            <person name="Beno S.M."/>
        </authorList>
    </citation>
    <scope>NUCLEOTIDE SEQUENCE [LARGE SCALE GENOMIC DNA]</scope>
    <source>
        <strain evidence="9 10">FSL H7-0604</strain>
    </source>
</reference>
<feature type="active site" description="Charge relay system" evidence="5 6">
    <location>
        <position position="134"/>
    </location>
</feature>
<evidence type="ECO:0000313" key="9">
    <source>
        <dbReference type="EMBL" id="OMD33252.1"/>
    </source>
</evidence>
<feature type="active site" description="Charge relay system" evidence="5 6">
    <location>
        <position position="361"/>
    </location>
</feature>
<evidence type="ECO:0000313" key="10">
    <source>
        <dbReference type="Proteomes" id="UP000187465"/>
    </source>
</evidence>
<evidence type="ECO:0000256" key="2">
    <source>
        <dbReference type="ARBA" id="ARBA00022670"/>
    </source>
</evidence>
<dbReference type="InterPro" id="IPR023827">
    <property type="entry name" value="Peptidase_S8_Asp-AS"/>
</dbReference>
<keyword evidence="2 6" id="KW-0645">Protease</keyword>
<organism evidence="9 10">
    <name type="scientific">Paenibacillus odorifer</name>
    <dbReference type="NCBI Taxonomy" id="189426"/>
    <lineage>
        <taxon>Bacteria</taxon>
        <taxon>Bacillati</taxon>
        <taxon>Bacillota</taxon>
        <taxon>Bacilli</taxon>
        <taxon>Bacillales</taxon>
        <taxon>Paenibacillaceae</taxon>
        <taxon>Paenibacillus</taxon>
    </lineage>
</organism>
<feature type="domain" description="Peptidase S8/S53" evidence="8">
    <location>
        <begin position="125"/>
        <end position="394"/>
    </location>
</feature>
<dbReference type="Gene3D" id="3.40.50.200">
    <property type="entry name" value="Peptidase S8/S53 domain"/>
    <property type="match status" value="1"/>
</dbReference>
<evidence type="ECO:0000256" key="1">
    <source>
        <dbReference type="ARBA" id="ARBA00011073"/>
    </source>
</evidence>
<name>A0A1R0XDW7_9BACL</name>
<protein>
    <recommendedName>
        <fullName evidence="8">Peptidase S8/S53 domain-containing protein</fullName>
    </recommendedName>
</protein>
<evidence type="ECO:0000259" key="8">
    <source>
        <dbReference type="Pfam" id="PF00082"/>
    </source>
</evidence>
<comment type="caution">
    <text evidence="9">The sequence shown here is derived from an EMBL/GenBank/DDBJ whole genome shotgun (WGS) entry which is preliminary data.</text>
</comment>
<dbReference type="PROSITE" id="PS00138">
    <property type="entry name" value="SUBTILASE_SER"/>
    <property type="match status" value="1"/>
</dbReference>
<keyword evidence="3 6" id="KW-0378">Hydrolase</keyword>
<evidence type="ECO:0000256" key="4">
    <source>
        <dbReference type="ARBA" id="ARBA00022825"/>
    </source>
</evidence>
<dbReference type="InterPro" id="IPR000209">
    <property type="entry name" value="Peptidase_S8/S53_dom"/>
</dbReference>
<dbReference type="Pfam" id="PF00082">
    <property type="entry name" value="Peptidase_S8"/>
    <property type="match status" value="1"/>
</dbReference>
<dbReference type="RefSeq" id="WP_036689426.1">
    <property type="nucleotide sequence ID" value="NZ_MKQP01000014.1"/>
</dbReference>
<evidence type="ECO:0000256" key="7">
    <source>
        <dbReference type="RuleBase" id="RU003355"/>
    </source>
</evidence>
<dbReference type="PRINTS" id="PR00723">
    <property type="entry name" value="SUBTILISIN"/>
</dbReference>
<dbReference type="InterPro" id="IPR050131">
    <property type="entry name" value="Peptidase_S8_subtilisin-like"/>
</dbReference>
<dbReference type="EMBL" id="MKQP01000014">
    <property type="protein sequence ID" value="OMD33252.1"/>
    <property type="molecule type" value="Genomic_DNA"/>
</dbReference>
<dbReference type="Proteomes" id="UP000187465">
    <property type="component" value="Unassembled WGS sequence"/>
</dbReference>
<dbReference type="InterPro" id="IPR036852">
    <property type="entry name" value="Peptidase_S8/S53_dom_sf"/>
</dbReference>
<dbReference type="PROSITE" id="PS00136">
    <property type="entry name" value="SUBTILASE_ASP"/>
    <property type="match status" value="1"/>
</dbReference>
<dbReference type="PANTHER" id="PTHR43806">
    <property type="entry name" value="PEPTIDASE S8"/>
    <property type="match status" value="1"/>
</dbReference>
<dbReference type="SUPFAM" id="SSF52743">
    <property type="entry name" value="Subtilisin-like"/>
    <property type="match status" value="1"/>
</dbReference>
<evidence type="ECO:0000256" key="6">
    <source>
        <dbReference type="PROSITE-ProRule" id="PRU01240"/>
    </source>
</evidence>
<dbReference type="CDD" id="cd07487">
    <property type="entry name" value="Peptidases_S8_1"/>
    <property type="match status" value="1"/>
</dbReference>
<dbReference type="InterPro" id="IPR015500">
    <property type="entry name" value="Peptidase_S8_subtilisin-rel"/>
</dbReference>
<dbReference type="PANTHER" id="PTHR43806:SF65">
    <property type="entry name" value="SERINE PROTEASE APRX"/>
    <property type="match status" value="1"/>
</dbReference>
<accession>A0A1R0XDW7</accession>
<dbReference type="PROSITE" id="PS00137">
    <property type="entry name" value="SUBTILASE_HIS"/>
    <property type="match status" value="1"/>
</dbReference>